<feature type="transmembrane region" description="Helical" evidence="8">
    <location>
        <begin position="116"/>
        <end position="137"/>
    </location>
</feature>
<gene>
    <name evidence="8 11" type="primary">msrQ</name>
    <name evidence="11" type="ORF">L2725_14000</name>
</gene>
<evidence type="ECO:0000256" key="6">
    <source>
        <dbReference type="ARBA" id="ARBA00023004"/>
    </source>
</evidence>
<feature type="transmembrane region" description="Helical" evidence="8">
    <location>
        <begin position="79"/>
        <end position="96"/>
    </location>
</feature>
<dbReference type="Proteomes" id="UP001202831">
    <property type="component" value="Unassembled WGS sequence"/>
</dbReference>
<keyword evidence="7 8" id="KW-0472">Membrane</keyword>
<proteinExistence type="inferred from homology"/>
<dbReference type="PANTHER" id="PTHR36964:SF1">
    <property type="entry name" value="PROTEIN-METHIONINE-SULFOXIDE REDUCTASE HEME-BINDING SUBUNIT MSRQ"/>
    <property type="match status" value="1"/>
</dbReference>
<evidence type="ECO:0000313" key="12">
    <source>
        <dbReference type="Proteomes" id="UP001202831"/>
    </source>
</evidence>
<evidence type="ECO:0000256" key="2">
    <source>
        <dbReference type="ARBA" id="ARBA00022448"/>
    </source>
</evidence>
<comment type="caution">
    <text evidence="8">Lacks conserved residue(s) required for the propagation of feature annotation.</text>
</comment>
<comment type="caution">
    <text evidence="11">The sequence shown here is derived from an EMBL/GenBank/DDBJ whole genome shotgun (WGS) entry which is preliminary data.</text>
</comment>
<keyword evidence="8" id="KW-0288">FMN</keyword>
<comment type="subcellular location">
    <subcellularLocation>
        <location evidence="8">Cell membrane</location>
        <topology evidence="8">Multi-pass membrane protein</topology>
    </subcellularLocation>
    <subcellularLocation>
        <location evidence="1">Membrane</location>
        <topology evidence="1">Multi-pass membrane protein</topology>
    </subcellularLocation>
</comment>
<dbReference type="InterPro" id="IPR022837">
    <property type="entry name" value="MsrQ-like"/>
</dbReference>
<keyword evidence="3 8" id="KW-0349">Heme</keyword>
<evidence type="ECO:0000256" key="7">
    <source>
        <dbReference type="ARBA" id="ARBA00023136"/>
    </source>
</evidence>
<accession>A0ABT0N8U1</accession>
<evidence type="ECO:0000256" key="9">
    <source>
        <dbReference type="SAM" id="MobiDB-lite"/>
    </source>
</evidence>
<keyword evidence="8" id="KW-0249">Electron transport</keyword>
<dbReference type="EMBL" id="JAKIKT010000005">
    <property type="protein sequence ID" value="MCL2914876.1"/>
    <property type="molecule type" value="Genomic_DNA"/>
</dbReference>
<dbReference type="InterPro" id="IPR013130">
    <property type="entry name" value="Fe3_Rdtase_TM_dom"/>
</dbReference>
<keyword evidence="8" id="KW-0285">Flavoprotein</keyword>
<dbReference type="Pfam" id="PF01794">
    <property type="entry name" value="Ferric_reduct"/>
    <property type="match status" value="1"/>
</dbReference>
<comment type="cofactor">
    <cofactor evidence="8">
        <name>FMN</name>
        <dbReference type="ChEBI" id="CHEBI:58210"/>
    </cofactor>
    <text evidence="8">Binds 1 FMN per subunit.</text>
</comment>
<keyword evidence="12" id="KW-1185">Reference proteome</keyword>
<dbReference type="HAMAP" id="MF_01207">
    <property type="entry name" value="MsrQ"/>
    <property type="match status" value="1"/>
</dbReference>
<reference evidence="11 12" key="1">
    <citation type="submission" date="2022-01" db="EMBL/GenBank/DDBJ databases">
        <title>Whole genome-based taxonomy of the Shewanellaceae.</title>
        <authorList>
            <person name="Martin-Rodriguez A.J."/>
        </authorList>
    </citation>
    <scope>NUCLEOTIDE SEQUENCE [LARGE SCALE GENOMIC DNA]</scope>
    <source>
        <strain evidence="11 12">DSM 21332</strain>
    </source>
</reference>
<evidence type="ECO:0000256" key="3">
    <source>
        <dbReference type="ARBA" id="ARBA00022617"/>
    </source>
</evidence>
<comment type="function">
    <text evidence="8">Part of the MsrPQ system that repairs oxidized periplasmic proteins containing methionine sulfoxide residues (Met-O), using respiratory chain electrons. Thus protects these proteins from oxidative-stress damage caused by reactive species of oxygen and chlorine generated by the host defense mechanisms. MsrPQ is essential for the maintenance of envelope integrity under bleach stress, rescuing a wide series of structurally unrelated periplasmic proteins from methionine oxidation. MsrQ provides electrons for reduction to the reductase catalytic subunit MsrP, using the quinone pool of the respiratory chain.</text>
</comment>
<evidence type="ECO:0000256" key="5">
    <source>
        <dbReference type="ARBA" id="ARBA00022989"/>
    </source>
</evidence>
<organism evidence="11 12">
    <name type="scientific">Shewanella corallii</name>
    <dbReference type="NCBI Taxonomy" id="560080"/>
    <lineage>
        <taxon>Bacteria</taxon>
        <taxon>Pseudomonadati</taxon>
        <taxon>Pseudomonadota</taxon>
        <taxon>Gammaproteobacteria</taxon>
        <taxon>Alteromonadales</taxon>
        <taxon>Shewanellaceae</taxon>
        <taxon>Shewanella</taxon>
    </lineage>
</organism>
<keyword evidence="6 8" id="KW-0408">Iron</keyword>
<comment type="cofactor">
    <cofactor evidence="8">
        <name>heme b</name>
        <dbReference type="ChEBI" id="CHEBI:60344"/>
    </cofactor>
    <text evidence="8">Binds 1 heme b (iron(II)-protoporphyrin IX) group per subunit.</text>
</comment>
<comment type="similarity">
    <text evidence="8">Belongs to the MsrQ family.</text>
</comment>
<feature type="domain" description="Ferric oxidoreductase" evidence="10">
    <location>
        <begin position="48"/>
        <end position="159"/>
    </location>
</feature>
<keyword evidence="8" id="KW-1003">Cell membrane</keyword>
<dbReference type="RefSeq" id="WP_249249512.1">
    <property type="nucleotide sequence ID" value="NZ_JAKIKT010000005.1"/>
</dbReference>
<evidence type="ECO:0000313" key="11">
    <source>
        <dbReference type="EMBL" id="MCL2914876.1"/>
    </source>
</evidence>
<evidence type="ECO:0000256" key="8">
    <source>
        <dbReference type="HAMAP-Rule" id="MF_01207"/>
    </source>
</evidence>
<protein>
    <recommendedName>
        <fullName evidence="8">Protein-methionine-sulfoxide reductase heme-binding subunit MsrQ</fullName>
    </recommendedName>
    <alternativeName>
        <fullName evidence="8">Flavocytochrome MsrQ</fullName>
    </alternativeName>
</protein>
<name>A0ABT0N8U1_9GAMM</name>
<comment type="subunit">
    <text evidence="8">Heterodimer of a catalytic subunit (MsrP) and a heme-binding subunit (MsrQ).</text>
</comment>
<feature type="region of interest" description="Disordered" evidence="9">
    <location>
        <begin position="196"/>
        <end position="219"/>
    </location>
</feature>
<dbReference type="NCBIfam" id="NF003831">
    <property type="entry name" value="PRK05419.1-2"/>
    <property type="match status" value="1"/>
</dbReference>
<feature type="transmembrane region" description="Helical" evidence="8">
    <location>
        <begin position="46"/>
        <end position="67"/>
    </location>
</feature>
<evidence type="ECO:0000259" key="10">
    <source>
        <dbReference type="Pfam" id="PF01794"/>
    </source>
</evidence>
<keyword evidence="4 8" id="KW-0812">Transmembrane</keyword>
<feature type="transmembrane region" description="Helical" evidence="8">
    <location>
        <begin position="149"/>
        <end position="166"/>
    </location>
</feature>
<keyword evidence="2 8" id="KW-0813">Transport</keyword>
<sequence>MRVGKRGLFTIKLMMHMAALGALVWLILAVLSGQLGAEPVERIIHFTGMGALNLLVITLVVSPLAKYGKMGFLLQTRRLLGLYCFFYASLHILAYLSFDLLFDFGLLAKEIIERPYIVVGAIGFTILLALAVTSINYLRRKMGRNWQKLHNLIYLCALLIPLHFYWSVKSGWIEPALYASTLSLLLLTRKFKPGRARRRAGKGQHSSNSEMPDTTEAKA</sequence>
<feature type="transmembrane region" description="Helical" evidence="8">
    <location>
        <begin position="172"/>
        <end position="189"/>
    </location>
</feature>
<keyword evidence="8" id="KW-0479">Metal-binding</keyword>
<keyword evidence="5 8" id="KW-1133">Transmembrane helix</keyword>
<evidence type="ECO:0000256" key="4">
    <source>
        <dbReference type="ARBA" id="ARBA00022692"/>
    </source>
</evidence>
<dbReference type="PANTHER" id="PTHR36964">
    <property type="entry name" value="PROTEIN-METHIONINE-SULFOXIDE REDUCTASE HEME-BINDING SUBUNIT MSRQ"/>
    <property type="match status" value="1"/>
</dbReference>
<evidence type="ECO:0000256" key="1">
    <source>
        <dbReference type="ARBA" id="ARBA00004141"/>
    </source>
</evidence>